<proteinExistence type="predicted"/>
<reference evidence="1 2" key="1">
    <citation type="submission" date="2017-08" db="EMBL/GenBank/DDBJ databases">
        <authorList>
            <person name="de Groot N.N."/>
        </authorList>
    </citation>
    <scope>NUCLEOTIDE SEQUENCE [LARGE SCALE GENOMIC DNA]</scope>
</reference>
<protein>
    <submittedName>
        <fullName evidence="1">Uncharacterized protein</fullName>
    </submittedName>
</protein>
<accession>A0A248SLB6</accession>
<dbReference type="InterPro" id="IPR056209">
    <property type="entry name" value="SU10_adaptor"/>
</dbReference>
<organism evidence="1 2">
    <name type="scientific">Klebsiella phage SopranoGao</name>
    <dbReference type="NCBI Taxonomy" id="2026944"/>
    <lineage>
        <taxon>Viruses</taxon>
        <taxon>Duplodnaviria</taxon>
        <taxon>Heunggongvirae</taxon>
        <taxon>Uroviricota</taxon>
        <taxon>Caudoviricetes</taxon>
        <taxon>Lastavirus</taxon>
        <taxon>Lastavirus sopranogao</taxon>
    </lineage>
</organism>
<gene>
    <name evidence="1" type="ORF">SopranoGao_20</name>
</gene>
<evidence type="ECO:0000313" key="1">
    <source>
        <dbReference type="EMBL" id="ASV45043.1"/>
    </source>
</evidence>
<name>A0A248SLB6_9CAUD</name>
<dbReference type="Proteomes" id="UP000224252">
    <property type="component" value="Segment"/>
</dbReference>
<dbReference type="EMBL" id="MF612073">
    <property type="protein sequence ID" value="ASV45043.1"/>
    <property type="molecule type" value="Genomic_DNA"/>
</dbReference>
<evidence type="ECO:0000313" key="2">
    <source>
        <dbReference type="Proteomes" id="UP000224252"/>
    </source>
</evidence>
<keyword evidence="2" id="KW-1185">Reference proteome</keyword>
<sequence length="242" mass="26517">MKTAKELLDRAGILLLDEGYVRWDLPELLKWLNDGLLAIVTQKPSATAVTVTLPLAEGTYQSIPTKYNGILRVVRNMRGDKSDRMPRKIVSVVGVDALDAVNPSWHDPDSVRYRQQAKHIVFDEANPRAFYVYPGNDGTGYIEAVLSEIPQAVVLADGADAHSLESYDLPLTVNEIYSNALLYFVLHRAYAKDAQVAGAAARAAAWYQQYANELGIQVTVETNMSPNVKSGVGRGAVGVTQQ</sequence>
<dbReference type="Pfam" id="PF24175">
    <property type="entry name" value="SU10_adaptor"/>
    <property type="match status" value="1"/>
</dbReference>